<evidence type="ECO:0000313" key="1">
    <source>
        <dbReference type="EMBL" id="HEB95617.1"/>
    </source>
</evidence>
<gene>
    <name evidence="1" type="ORF">ENI96_04205</name>
</gene>
<sequence length="298" mass="31754">MSVTANPAAASPRGRWRIAVLFLFLLLVAGCATQRGITEFTAYRDSYQMTANAGNAILDQLAVAERETRELVTGPMDTTVKVRFDPAEAGYYSSVSDPPATAALRRALQALELYNDALYGLASGQDAEVLAARLSRLGAIGASAAASIAGGPTIATGIDTAIQDLQPLVTFALGFKTRAEFRNRLLRDADTMRAILRSTRDGTREIYNLLLAKTVSEANASSDGVLSQEQREQAERVRALLANWVVLLEGSGAMLEMAVAAMQDTSGRGSSAGLVEIGSRLEAAARETRRNIAESAIR</sequence>
<proteinExistence type="predicted"/>
<dbReference type="EMBL" id="DRKP01000051">
    <property type="protein sequence ID" value="HEB95617.1"/>
    <property type="molecule type" value="Genomic_DNA"/>
</dbReference>
<protein>
    <submittedName>
        <fullName evidence="1">Uncharacterized protein</fullName>
    </submittedName>
</protein>
<name>A0A831W9Z2_9GAMM</name>
<accession>A0A831W9Z2</accession>
<comment type="caution">
    <text evidence="1">The sequence shown here is derived from an EMBL/GenBank/DDBJ whole genome shotgun (WGS) entry which is preliminary data.</text>
</comment>
<organism evidence="1">
    <name type="scientific">Sedimenticola thiotaurini</name>
    <dbReference type="NCBI Taxonomy" id="1543721"/>
    <lineage>
        <taxon>Bacteria</taxon>
        <taxon>Pseudomonadati</taxon>
        <taxon>Pseudomonadota</taxon>
        <taxon>Gammaproteobacteria</taxon>
        <taxon>Chromatiales</taxon>
        <taxon>Sedimenticolaceae</taxon>
        <taxon>Sedimenticola</taxon>
    </lineage>
</organism>
<reference evidence="1" key="1">
    <citation type="journal article" date="2020" name="mSystems">
        <title>Genome- and Community-Level Interaction Insights into Carbon Utilization and Element Cycling Functions of Hydrothermarchaeota in Hydrothermal Sediment.</title>
        <authorList>
            <person name="Zhou Z."/>
            <person name="Liu Y."/>
            <person name="Xu W."/>
            <person name="Pan J."/>
            <person name="Luo Z.H."/>
            <person name="Li M."/>
        </authorList>
    </citation>
    <scope>NUCLEOTIDE SEQUENCE [LARGE SCALE GENOMIC DNA]</scope>
    <source>
        <strain evidence="1">HyVt-443</strain>
    </source>
</reference>
<dbReference type="Proteomes" id="UP000886251">
    <property type="component" value="Unassembled WGS sequence"/>
</dbReference>
<dbReference type="AlphaFoldDB" id="A0A831W9Z2"/>